<dbReference type="Proteomes" id="UP000187191">
    <property type="component" value="Chromosome"/>
</dbReference>
<gene>
    <name evidence="1" type="ORF">A7J05_23195</name>
</gene>
<sequence>MAARPRDSAPSPARRCPACRAPTLRQLVGNRAALTVTADLTPLTPEQQNAVREPNRLIWCLRTNQLGIRRLVWLDAWHPPDCPHDHVTDHICPPDPTTLF</sequence>
<dbReference type="RefSeq" id="WP_076686178.1">
    <property type="nucleotide sequence ID" value="NZ_CP015588.1"/>
</dbReference>
<dbReference type="EMBL" id="CP015588">
    <property type="protein sequence ID" value="APY88209.1"/>
    <property type="molecule type" value="Genomic_DNA"/>
</dbReference>
<keyword evidence="2" id="KW-1185">Reference proteome</keyword>
<protein>
    <submittedName>
        <fullName evidence="1">Uncharacterized protein</fullName>
    </submittedName>
</protein>
<organism evidence="1 2">
    <name type="scientific">Streptomyces alfalfae</name>
    <dbReference type="NCBI Taxonomy" id="1642299"/>
    <lineage>
        <taxon>Bacteria</taxon>
        <taxon>Bacillati</taxon>
        <taxon>Actinomycetota</taxon>
        <taxon>Actinomycetes</taxon>
        <taxon>Kitasatosporales</taxon>
        <taxon>Streptomycetaceae</taxon>
        <taxon>Streptomyces</taxon>
    </lineage>
</organism>
<accession>A0ABN4VNV8</accession>
<reference evidence="1 2" key="1">
    <citation type="submission" date="2016-05" db="EMBL/GenBank/DDBJ databases">
        <authorList>
            <person name="Gu J."/>
        </authorList>
    </citation>
    <scope>NUCLEOTIDE SEQUENCE [LARGE SCALE GENOMIC DNA]</scope>
    <source>
        <strain evidence="1 2">ACCC40021</strain>
    </source>
</reference>
<evidence type="ECO:0000313" key="1">
    <source>
        <dbReference type="EMBL" id="APY88209.1"/>
    </source>
</evidence>
<name>A0ABN4VNV8_9ACTN</name>
<proteinExistence type="predicted"/>
<evidence type="ECO:0000313" key="2">
    <source>
        <dbReference type="Proteomes" id="UP000187191"/>
    </source>
</evidence>